<evidence type="ECO:0000313" key="4">
    <source>
        <dbReference type="WBParaSite" id="TREG1_21480.1"/>
    </source>
</evidence>
<feature type="compositionally biased region" description="Polar residues" evidence="1">
    <location>
        <begin position="180"/>
        <end position="214"/>
    </location>
</feature>
<name>A0AA85JBA1_TRIRE</name>
<organism evidence="3 4">
    <name type="scientific">Trichobilharzia regenti</name>
    <name type="common">Nasal bird schistosome</name>
    <dbReference type="NCBI Taxonomy" id="157069"/>
    <lineage>
        <taxon>Eukaryota</taxon>
        <taxon>Metazoa</taxon>
        <taxon>Spiralia</taxon>
        <taxon>Lophotrochozoa</taxon>
        <taxon>Platyhelminthes</taxon>
        <taxon>Trematoda</taxon>
        <taxon>Digenea</taxon>
        <taxon>Strigeidida</taxon>
        <taxon>Schistosomatoidea</taxon>
        <taxon>Schistosomatidae</taxon>
        <taxon>Trichobilharzia</taxon>
    </lineage>
</organism>
<feature type="region of interest" description="Disordered" evidence="1">
    <location>
        <begin position="29"/>
        <end position="51"/>
    </location>
</feature>
<proteinExistence type="predicted"/>
<feature type="region of interest" description="Disordered" evidence="1">
    <location>
        <begin position="92"/>
        <end position="254"/>
    </location>
</feature>
<evidence type="ECO:0000256" key="1">
    <source>
        <dbReference type="SAM" id="MobiDB-lite"/>
    </source>
</evidence>
<sequence length="353" mass="40368">MKYHLYLLRGILCLTLLLLNTEGLRYKQSDSSELYENENDVRGDESEDDEGLFNKEDEYVTLQQNDTKGELHNHQGLARWGEGNPYQVDFVTTTQGSEQDQDKLTIIGTSDGEENEEEKITDSETEAFESEEPDSEKNKVDEDAENHHHDGLVSWGSSGESEEDEASVTDRLLDDYPQISDDNSTPEYESESPSVNVTVNKQSIESSPNMTTVSTSTHNDNHHHHHHDNHQHENQSHHYENNDEDDNSDNLSDKHHIDHLVDPLLSDLYLGNNHSTVPLQIDNETDVSKIESACRKCIKWQQLHSTLPCILYPLNFNIPEQVNQTKLVYIHVMRKVVAQINNSLNELLLDLEL</sequence>
<keyword evidence="3" id="KW-1185">Reference proteome</keyword>
<feature type="compositionally biased region" description="Acidic residues" evidence="1">
    <location>
        <begin position="111"/>
        <end position="134"/>
    </location>
</feature>
<reference evidence="3" key="1">
    <citation type="submission" date="2022-06" db="EMBL/GenBank/DDBJ databases">
        <authorList>
            <person name="Berger JAMES D."/>
            <person name="Berger JAMES D."/>
        </authorList>
    </citation>
    <scope>NUCLEOTIDE SEQUENCE [LARGE SCALE GENOMIC DNA]</scope>
</reference>
<dbReference type="Proteomes" id="UP000050795">
    <property type="component" value="Unassembled WGS sequence"/>
</dbReference>
<evidence type="ECO:0000256" key="2">
    <source>
        <dbReference type="SAM" id="SignalP"/>
    </source>
</evidence>
<feature type="compositionally biased region" description="Basic and acidic residues" evidence="1">
    <location>
        <begin position="230"/>
        <end position="241"/>
    </location>
</feature>
<feature type="compositionally biased region" description="Basic and acidic residues" evidence="1">
    <location>
        <begin position="135"/>
        <end position="151"/>
    </location>
</feature>
<reference evidence="4" key="2">
    <citation type="submission" date="2023-11" db="UniProtKB">
        <authorList>
            <consortium name="WormBaseParasite"/>
        </authorList>
    </citation>
    <scope>IDENTIFICATION</scope>
</reference>
<dbReference type="AlphaFoldDB" id="A0AA85JBA1"/>
<keyword evidence="2" id="KW-0732">Signal</keyword>
<protein>
    <submittedName>
        <fullName evidence="4">GATA zinc finger domain-containing protein 14-like</fullName>
    </submittedName>
</protein>
<evidence type="ECO:0000313" key="3">
    <source>
        <dbReference type="Proteomes" id="UP000050795"/>
    </source>
</evidence>
<feature type="chain" id="PRO_5041696964" evidence="2">
    <location>
        <begin position="24"/>
        <end position="353"/>
    </location>
</feature>
<feature type="signal peptide" evidence="2">
    <location>
        <begin position="1"/>
        <end position="23"/>
    </location>
</feature>
<dbReference type="WBParaSite" id="TREG1_21480.1">
    <property type="protein sequence ID" value="TREG1_21480.1"/>
    <property type="gene ID" value="TREG1_21480"/>
</dbReference>
<accession>A0AA85JBA1</accession>